<dbReference type="Proteomes" id="UP000694843">
    <property type="component" value="Unplaced"/>
</dbReference>
<dbReference type="InterPro" id="IPR000315">
    <property type="entry name" value="Znf_B-box"/>
</dbReference>
<dbReference type="PANTHER" id="PTHR47156">
    <property type="entry name" value="PROTEIN CBG20824"/>
    <property type="match status" value="1"/>
</dbReference>
<dbReference type="RefSeq" id="XP_018025091.1">
    <property type="nucleotide sequence ID" value="XM_018169602.2"/>
</dbReference>
<keyword evidence="1" id="KW-0479">Metal-binding</keyword>
<evidence type="ECO:0000259" key="5">
    <source>
        <dbReference type="PROSITE" id="PS50089"/>
    </source>
</evidence>
<keyword evidence="6" id="KW-1185">Reference proteome</keyword>
<evidence type="ECO:0000256" key="4">
    <source>
        <dbReference type="PROSITE-ProRule" id="PRU00175"/>
    </source>
</evidence>
<dbReference type="KEGG" id="hazt:108680714"/>
<reference evidence="7" key="1">
    <citation type="submission" date="2025-08" db="UniProtKB">
        <authorList>
            <consortium name="RefSeq"/>
        </authorList>
    </citation>
    <scope>IDENTIFICATION</scope>
    <source>
        <tissue evidence="7">Whole organism</tissue>
    </source>
</reference>
<proteinExistence type="predicted"/>
<dbReference type="InterPro" id="IPR013083">
    <property type="entry name" value="Znf_RING/FYVE/PHD"/>
</dbReference>
<sequence length="525" mass="58385">MATALLECEVCDEAYDSGNHKPLCLTCGHTFCFSCITSLLGVPETQNCPKCRGQISQRADQMLVNYALIPSEVKARLNPLCLLSAKPCNHQGKAQDYLCADCMELVCFTCTRGTHATHKIETIDDLLQEEVGLADSWAKLRITMKDKLESVNSFVSVSEELLSLIDEILNLKTDFKEWKDELLAQKASAERDLEVWGDETRVTDENTRQKLKELISRLKLKPEGNKKIQEIKARLNAASTKCTSLELPTCELMLQGAAWTITNSDEGERALVSLVNNRKPSSLVVLSTHTRPIPGLGELLSIHTRPIPGLGELLSRLAAHHTGDISLLPLDYFWRPAGQSDGDMGAIISKSGRWLNAVYGSPDEVLAYLKIRRREPRNFSVRLASKEDLDSCVDLKPSFVNVCCVKGAPSDVGTTLNALGCAVTRWHFPDLRDEDVDWASSILSPFSKIIRPADQYNGPVFSKVDLVLPRDGLTDKGARQLLRKVPYIRMLFHEPNSAHLTSACGDIQPGSQRTEMSFTNIYQWI</sequence>
<dbReference type="Gene3D" id="3.30.40.10">
    <property type="entry name" value="Zinc/RING finger domain, C3HC4 (zinc finger)"/>
    <property type="match status" value="1"/>
</dbReference>
<dbReference type="Pfam" id="PF00097">
    <property type="entry name" value="zf-C3HC4"/>
    <property type="match status" value="1"/>
</dbReference>
<dbReference type="OrthoDB" id="6270329at2759"/>
<dbReference type="SMART" id="SM00184">
    <property type="entry name" value="RING"/>
    <property type="match status" value="1"/>
</dbReference>
<dbReference type="PROSITE" id="PS00518">
    <property type="entry name" value="ZF_RING_1"/>
    <property type="match status" value="1"/>
</dbReference>
<dbReference type="PANTHER" id="PTHR47156:SF10">
    <property type="entry name" value="E3 UBIQUITIN-PROTEIN LIGASE TRIM-21-RELATED"/>
    <property type="match status" value="1"/>
</dbReference>
<feature type="domain" description="RING-type" evidence="5">
    <location>
        <begin position="8"/>
        <end position="52"/>
    </location>
</feature>
<evidence type="ECO:0000313" key="6">
    <source>
        <dbReference type="Proteomes" id="UP000694843"/>
    </source>
</evidence>
<gene>
    <name evidence="7" type="primary">LOC108680714</name>
</gene>
<protein>
    <submittedName>
        <fullName evidence="7">Uncharacterized protein LOC108680714</fullName>
    </submittedName>
</protein>
<keyword evidence="3" id="KW-0862">Zinc</keyword>
<keyword evidence="2 4" id="KW-0863">Zinc-finger</keyword>
<dbReference type="SUPFAM" id="SSF57845">
    <property type="entry name" value="B-box zinc-binding domain"/>
    <property type="match status" value="1"/>
</dbReference>
<evidence type="ECO:0000256" key="2">
    <source>
        <dbReference type="ARBA" id="ARBA00022771"/>
    </source>
</evidence>
<dbReference type="Gene3D" id="3.30.160.60">
    <property type="entry name" value="Classic Zinc Finger"/>
    <property type="match status" value="1"/>
</dbReference>
<dbReference type="AlphaFoldDB" id="A0A8B7PID1"/>
<name>A0A8B7PID1_HYAAZ</name>
<dbReference type="SUPFAM" id="SSF57850">
    <property type="entry name" value="RING/U-box"/>
    <property type="match status" value="1"/>
</dbReference>
<dbReference type="GeneID" id="108680714"/>
<dbReference type="InterPro" id="IPR018957">
    <property type="entry name" value="Znf_C3HC4_RING-type"/>
</dbReference>
<accession>A0A8B7PID1</accession>
<dbReference type="Pfam" id="PF00643">
    <property type="entry name" value="zf-B_box"/>
    <property type="match status" value="1"/>
</dbReference>
<dbReference type="GO" id="GO:0008270">
    <property type="term" value="F:zinc ion binding"/>
    <property type="evidence" value="ECO:0007669"/>
    <property type="project" value="UniProtKB-KW"/>
</dbReference>
<dbReference type="PROSITE" id="PS50089">
    <property type="entry name" value="ZF_RING_2"/>
    <property type="match status" value="1"/>
</dbReference>
<dbReference type="InterPro" id="IPR001841">
    <property type="entry name" value="Znf_RING"/>
</dbReference>
<evidence type="ECO:0000256" key="1">
    <source>
        <dbReference type="ARBA" id="ARBA00022723"/>
    </source>
</evidence>
<evidence type="ECO:0000256" key="3">
    <source>
        <dbReference type="ARBA" id="ARBA00022833"/>
    </source>
</evidence>
<evidence type="ECO:0000313" key="7">
    <source>
        <dbReference type="RefSeq" id="XP_018025091.1"/>
    </source>
</evidence>
<dbReference type="InterPro" id="IPR017907">
    <property type="entry name" value="Znf_RING_CS"/>
</dbReference>
<organism evidence="6 7">
    <name type="scientific">Hyalella azteca</name>
    <name type="common">Amphipod</name>
    <dbReference type="NCBI Taxonomy" id="294128"/>
    <lineage>
        <taxon>Eukaryota</taxon>
        <taxon>Metazoa</taxon>
        <taxon>Ecdysozoa</taxon>
        <taxon>Arthropoda</taxon>
        <taxon>Crustacea</taxon>
        <taxon>Multicrustacea</taxon>
        <taxon>Malacostraca</taxon>
        <taxon>Eumalacostraca</taxon>
        <taxon>Peracarida</taxon>
        <taxon>Amphipoda</taxon>
        <taxon>Senticaudata</taxon>
        <taxon>Talitrida</taxon>
        <taxon>Talitroidea</taxon>
        <taxon>Hyalellidae</taxon>
        <taxon>Hyalella</taxon>
    </lineage>
</organism>
<dbReference type="InterPro" id="IPR052667">
    <property type="entry name" value="E3_ubiquitin-ligase_RING"/>
</dbReference>